<comment type="similarity">
    <text evidence="1">Belongs to the FtsK/SpoIIIE/SftA family.</text>
</comment>
<dbReference type="CDD" id="cd01127">
    <property type="entry name" value="TrwB_TraG_TraD_VirD4"/>
    <property type="match status" value="1"/>
</dbReference>
<dbReference type="Gene3D" id="3.30.980.40">
    <property type="match status" value="1"/>
</dbReference>
<dbReference type="InterPro" id="IPR027417">
    <property type="entry name" value="P-loop_NTPase"/>
</dbReference>
<dbReference type="EMBL" id="LACI01001623">
    <property type="protein sequence ID" value="KJU84102.1"/>
    <property type="molecule type" value="Genomic_DNA"/>
</dbReference>
<dbReference type="InterPro" id="IPR038726">
    <property type="entry name" value="PDDEXK_AddAB-type"/>
</dbReference>
<evidence type="ECO:0000313" key="8">
    <source>
        <dbReference type="Proteomes" id="UP000033423"/>
    </source>
</evidence>
<evidence type="ECO:0000256" key="4">
    <source>
        <dbReference type="ARBA" id="ARBA00023125"/>
    </source>
</evidence>
<evidence type="ECO:0000256" key="1">
    <source>
        <dbReference type="ARBA" id="ARBA00006474"/>
    </source>
</evidence>
<reference evidence="7 8" key="1">
    <citation type="submission" date="2015-02" db="EMBL/GenBank/DDBJ databases">
        <title>Single-cell genomics of uncultivated deep-branching MTB reveals a conserved set of magnetosome genes.</title>
        <authorList>
            <person name="Kolinko S."/>
            <person name="Richter M."/>
            <person name="Glockner F.O."/>
            <person name="Brachmann A."/>
            <person name="Schuler D."/>
        </authorList>
    </citation>
    <scope>NUCLEOTIDE SEQUENCE [LARGE SCALE GENOMIC DNA]</scope>
    <source>
        <strain evidence="7">TM-1</strain>
    </source>
</reference>
<keyword evidence="7" id="KW-0132">Cell division</keyword>
<dbReference type="GO" id="GO:0005524">
    <property type="term" value="F:ATP binding"/>
    <property type="evidence" value="ECO:0007669"/>
    <property type="project" value="UniProtKB-UniRule"/>
</dbReference>
<evidence type="ECO:0000259" key="6">
    <source>
        <dbReference type="PROSITE" id="PS50901"/>
    </source>
</evidence>
<sequence>MATKSISVTQLIDKCLADPAPPKAGEFPVYGRKFHKVAEDFVGWLTANPTTHLTDEKGLWHELYDRFAQGHLNDIIDKDNHIDSAYHLGQALKAFCSRLLQLRTRTPAFNSWRDVFFTQEYALSKVRFDIGKGAVLISGRMDVVRSHPKYGLEVIDYKLSKGVNFKHDILQLAIYARLLAITKPGLKFHASLEYYLPDLQVVDVKPKDLRDIFNDIVEPVLYDLVGEQRSSIKKKHTPDNRDSEDLSEGIKKCYADFKLNIEIIGKQDAPQLVRYMVRPDAGVKVDSLVKRARDLQVQLSLKKPPLIESAQGFVTIDVLKERPDTVFWADVLQRPEYVANPSAVAFPLGIGVDNQVLIADLADPLNCHLLVAGSTGSGKSEFLRCLVASLIKRNTPQTLRFSIVDPKKVTFASNGSDLSKSAYLLQPIIHDIDATIDCLQGAVDDMEARYGLLAKATGDNLTYHVIIMDEFGDIVLSASKEQQRQFETLVVRLAAKGRACGIALVLATQRPDVKIVTGLIKANLPLKVCLKVTTSKNSQIVLDATGGEVLRGYGDMLCERGSGLERAQSPLITQEEFAAIAG</sequence>
<feature type="domain" description="FtsK" evidence="6">
    <location>
        <begin position="353"/>
        <end position="539"/>
    </location>
</feature>
<dbReference type="GO" id="GO:0051301">
    <property type="term" value="P:cell division"/>
    <property type="evidence" value="ECO:0007669"/>
    <property type="project" value="UniProtKB-KW"/>
</dbReference>
<keyword evidence="2 5" id="KW-0547">Nucleotide-binding</keyword>
<comment type="caution">
    <text evidence="7">The sequence shown here is derived from an EMBL/GenBank/DDBJ whole genome shotgun (WGS) entry which is preliminary data.</text>
</comment>
<keyword evidence="7" id="KW-0131">Cell cycle</keyword>
<dbReference type="AlphaFoldDB" id="A0A0F3GQJ3"/>
<dbReference type="Proteomes" id="UP000033423">
    <property type="component" value="Unassembled WGS sequence"/>
</dbReference>
<dbReference type="GO" id="GO:0003677">
    <property type="term" value="F:DNA binding"/>
    <property type="evidence" value="ECO:0007669"/>
    <property type="project" value="UniProtKB-KW"/>
</dbReference>
<organism evidence="7 8">
    <name type="scientific">Candidatus Magnetobacterium bavaricum</name>
    <dbReference type="NCBI Taxonomy" id="29290"/>
    <lineage>
        <taxon>Bacteria</taxon>
        <taxon>Pseudomonadati</taxon>
        <taxon>Nitrospirota</taxon>
        <taxon>Thermodesulfovibrionia</taxon>
        <taxon>Thermodesulfovibrionales</taxon>
        <taxon>Candidatus Magnetobacteriaceae</taxon>
        <taxon>Candidatus Magnetobacterium</taxon>
    </lineage>
</organism>
<name>A0A0F3GQJ3_9BACT</name>
<evidence type="ECO:0000256" key="5">
    <source>
        <dbReference type="PROSITE-ProRule" id="PRU00289"/>
    </source>
</evidence>
<keyword evidence="8" id="KW-1185">Reference proteome</keyword>
<dbReference type="Pfam" id="PF12705">
    <property type="entry name" value="PDDEXK_1"/>
    <property type="match status" value="1"/>
</dbReference>
<protein>
    <submittedName>
        <fullName evidence="7">Cell division protein FtsK</fullName>
    </submittedName>
</protein>
<evidence type="ECO:0000256" key="2">
    <source>
        <dbReference type="ARBA" id="ARBA00022741"/>
    </source>
</evidence>
<dbReference type="Gene3D" id="3.40.50.300">
    <property type="entry name" value="P-loop containing nucleotide triphosphate hydrolases"/>
    <property type="match status" value="1"/>
</dbReference>
<keyword evidence="3 5" id="KW-0067">ATP-binding</keyword>
<dbReference type="InterPro" id="IPR050206">
    <property type="entry name" value="FtsK/SpoIIIE/SftA"/>
</dbReference>
<dbReference type="InterPro" id="IPR041027">
    <property type="entry name" value="FtsK_alpha"/>
</dbReference>
<evidence type="ECO:0000313" key="7">
    <source>
        <dbReference type="EMBL" id="KJU84102.1"/>
    </source>
</evidence>
<dbReference type="InterPro" id="IPR002543">
    <property type="entry name" value="FtsK_dom"/>
</dbReference>
<gene>
    <name evidence="7" type="ORF">MBAV_003708</name>
</gene>
<evidence type="ECO:0000256" key="3">
    <source>
        <dbReference type="ARBA" id="ARBA00022840"/>
    </source>
</evidence>
<dbReference type="PANTHER" id="PTHR22683">
    <property type="entry name" value="SPORULATION PROTEIN RELATED"/>
    <property type="match status" value="1"/>
</dbReference>
<dbReference type="PANTHER" id="PTHR22683:SF41">
    <property type="entry name" value="DNA TRANSLOCASE FTSK"/>
    <property type="match status" value="1"/>
</dbReference>
<keyword evidence="4" id="KW-0238">DNA-binding</keyword>
<dbReference type="PATRIC" id="fig|29290.4.peg.4934"/>
<accession>A0A0F3GQJ3</accession>
<dbReference type="PROSITE" id="PS50901">
    <property type="entry name" value="FTSK"/>
    <property type="match status" value="1"/>
</dbReference>
<dbReference type="SUPFAM" id="SSF52540">
    <property type="entry name" value="P-loop containing nucleoside triphosphate hydrolases"/>
    <property type="match status" value="1"/>
</dbReference>
<dbReference type="Pfam" id="PF01580">
    <property type="entry name" value="FtsK_SpoIIIE"/>
    <property type="match status" value="2"/>
</dbReference>
<feature type="binding site" evidence="5">
    <location>
        <begin position="373"/>
        <end position="380"/>
    </location>
    <ligand>
        <name>ATP</name>
        <dbReference type="ChEBI" id="CHEBI:30616"/>
    </ligand>
</feature>
<dbReference type="Pfam" id="PF17854">
    <property type="entry name" value="FtsK_alpha"/>
    <property type="match status" value="1"/>
</dbReference>
<proteinExistence type="inferred from homology"/>